<evidence type="ECO:0000313" key="9">
    <source>
        <dbReference type="Proteomes" id="UP000268093"/>
    </source>
</evidence>
<evidence type="ECO:0000313" key="8">
    <source>
        <dbReference type="EMBL" id="RUP48778.1"/>
    </source>
</evidence>
<sequence>MPPKKAPAGGSTKAVNKEKAKLIEDKTFGLKNKNKSAKVKQHVQQVQQQVMAAGNRKAQTRLNALFWTLLQIANNNDATFISYGKTRSNTYVASVLYFFSANPYPKLEKEKAKQDIEAKKLAEQKKKEELAELFKPIQVAQKIPFGTDPKTVLCQYFKAGSCDKGTKCKFSHDLNIERKTAKKDLYTDTRDDLQADTMDKWDQSKLEEVVLSKQGNPRTTTDIVCKHFLEAIENQKYGWFWECPNGGMECKYRHALPPGFVLKSQKKKDDDKEEISIEDFLETERHKLGTNLTPVNLETFSAWKKTRQVKQEADEAAKRKALESRWKSGKSTGMSGKNLFEFNPDWANEQDEDLEDGDDVFDLSNYKQGQEDVETEEEFRTRMAVQDAAGVDGEQDEPVDNGEGSSIAVQDEREGLVDNGEGSSIAVQDERGGLVDNGEGSSIAVQEELFAEEDLDDLDEDDDD</sequence>
<dbReference type="AlphaFoldDB" id="A0A433DD82"/>
<feature type="coiled-coil region" evidence="5">
    <location>
        <begin position="104"/>
        <end position="133"/>
    </location>
</feature>
<dbReference type="Gene3D" id="4.10.1000.10">
    <property type="entry name" value="Zinc finger, CCCH-type"/>
    <property type="match status" value="1"/>
</dbReference>
<dbReference type="Pfam" id="PF16543">
    <property type="entry name" value="DFRP_C"/>
    <property type="match status" value="1"/>
</dbReference>
<dbReference type="PANTHER" id="PTHR12681">
    <property type="entry name" value="ZINC FINGER-CONTAINING PROTEIN P48ZNF"/>
    <property type="match status" value="1"/>
</dbReference>
<evidence type="ECO:0000259" key="7">
    <source>
        <dbReference type="PROSITE" id="PS50103"/>
    </source>
</evidence>
<dbReference type="Pfam" id="PF00642">
    <property type="entry name" value="zf-CCCH"/>
    <property type="match status" value="1"/>
</dbReference>
<dbReference type="GO" id="GO:0002181">
    <property type="term" value="P:cytoplasmic translation"/>
    <property type="evidence" value="ECO:0007669"/>
    <property type="project" value="TreeGrafter"/>
</dbReference>
<organism evidence="8 9">
    <name type="scientific">Jimgerdemannia flammicorona</name>
    <dbReference type="NCBI Taxonomy" id="994334"/>
    <lineage>
        <taxon>Eukaryota</taxon>
        <taxon>Fungi</taxon>
        <taxon>Fungi incertae sedis</taxon>
        <taxon>Mucoromycota</taxon>
        <taxon>Mucoromycotina</taxon>
        <taxon>Endogonomycetes</taxon>
        <taxon>Endogonales</taxon>
        <taxon>Endogonaceae</taxon>
        <taxon>Jimgerdemannia</taxon>
    </lineage>
</organism>
<evidence type="ECO:0000256" key="4">
    <source>
        <dbReference type="PROSITE-ProRule" id="PRU00723"/>
    </source>
</evidence>
<dbReference type="Gene3D" id="6.20.400.10">
    <property type="match status" value="1"/>
</dbReference>
<feature type="zinc finger region" description="C3H1-type" evidence="4">
    <location>
        <begin position="219"/>
        <end position="257"/>
    </location>
</feature>
<evidence type="ECO:0000256" key="3">
    <source>
        <dbReference type="ARBA" id="ARBA00022833"/>
    </source>
</evidence>
<dbReference type="Proteomes" id="UP000268093">
    <property type="component" value="Unassembled WGS sequence"/>
</dbReference>
<feature type="domain" description="C3H1-type" evidence="7">
    <location>
        <begin position="148"/>
        <end position="175"/>
    </location>
</feature>
<evidence type="ECO:0000256" key="6">
    <source>
        <dbReference type="SAM" id="MobiDB-lite"/>
    </source>
</evidence>
<dbReference type="GO" id="GO:0008270">
    <property type="term" value="F:zinc ion binding"/>
    <property type="evidence" value="ECO:0007669"/>
    <property type="project" value="UniProtKB-KW"/>
</dbReference>
<reference evidence="8 9" key="1">
    <citation type="journal article" date="2018" name="New Phytol.">
        <title>Phylogenomics of Endogonaceae and evolution of mycorrhizas within Mucoromycota.</title>
        <authorList>
            <person name="Chang Y."/>
            <person name="Desiro A."/>
            <person name="Na H."/>
            <person name="Sandor L."/>
            <person name="Lipzen A."/>
            <person name="Clum A."/>
            <person name="Barry K."/>
            <person name="Grigoriev I.V."/>
            <person name="Martin F.M."/>
            <person name="Stajich J.E."/>
            <person name="Smith M.E."/>
            <person name="Bonito G."/>
            <person name="Spatafora J.W."/>
        </authorList>
    </citation>
    <scope>NUCLEOTIDE SEQUENCE [LARGE SCALE GENOMIC DNA]</scope>
    <source>
        <strain evidence="8 9">GMNB39</strain>
    </source>
</reference>
<feature type="compositionally biased region" description="Acidic residues" evidence="6">
    <location>
        <begin position="449"/>
        <end position="464"/>
    </location>
</feature>
<dbReference type="SMART" id="SM00356">
    <property type="entry name" value="ZnF_C3H1"/>
    <property type="match status" value="2"/>
</dbReference>
<dbReference type="GO" id="GO:0003729">
    <property type="term" value="F:mRNA binding"/>
    <property type="evidence" value="ECO:0007669"/>
    <property type="project" value="TreeGrafter"/>
</dbReference>
<dbReference type="SUPFAM" id="SSF90229">
    <property type="entry name" value="CCCH zinc finger"/>
    <property type="match status" value="1"/>
</dbReference>
<keyword evidence="2 4" id="KW-0863">Zinc-finger</keyword>
<dbReference type="PROSITE" id="PS50103">
    <property type="entry name" value="ZF_C3H1"/>
    <property type="match status" value="2"/>
</dbReference>
<evidence type="ECO:0000256" key="5">
    <source>
        <dbReference type="SAM" id="Coils"/>
    </source>
</evidence>
<feature type="zinc finger region" description="C3H1-type" evidence="4">
    <location>
        <begin position="148"/>
        <end position="175"/>
    </location>
</feature>
<keyword evidence="9" id="KW-1185">Reference proteome</keyword>
<evidence type="ECO:0000256" key="1">
    <source>
        <dbReference type="ARBA" id="ARBA00022723"/>
    </source>
</evidence>
<dbReference type="GO" id="GO:0005829">
    <property type="term" value="C:cytosol"/>
    <property type="evidence" value="ECO:0007669"/>
    <property type="project" value="TreeGrafter"/>
</dbReference>
<dbReference type="InterPro" id="IPR000571">
    <property type="entry name" value="Znf_CCCH"/>
</dbReference>
<accession>A0A433DD82</accession>
<feature type="region of interest" description="Disordered" evidence="6">
    <location>
        <begin position="388"/>
        <end position="464"/>
    </location>
</feature>
<name>A0A433DD82_9FUNG</name>
<gene>
    <name evidence="8" type="ORF">BC936DRAFT_144005</name>
</gene>
<keyword evidence="5" id="KW-0175">Coiled coil</keyword>
<keyword evidence="1 4" id="KW-0479">Metal-binding</keyword>
<dbReference type="PANTHER" id="PTHR12681:SF0">
    <property type="entry name" value="ZINC FINGER CCCH DOMAIN-CONTAINING PROTEIN 15"/>
    <property type="match status" value="1"/>
</dbReference>
<comment type="caution">
    <text evidence="8">The sequence shown here is derived from an EMBL/GenBank/DDBJ whole genome shotgun (WGS) entry which is preliminary data.</text>
</comment>
<protein>
    <recommendedName>
        <fullName evidence="7">C3H1-type domain-containing protein</fullName>
    </recommendedName>
</protein>
<dbReference type="OrthoDB" id="278280at2759"/>
<keyword evidence="3 4" id="KW-0862">Zinc</keyword>
<proteinExistence type="predicted"/>
<dbReference type="InterPro" id="IPR036855">
    <property type="entry name" value="Znf_CCCH_sf"/>
</dbReference>
<dbReference type="InterPro" id="IPR032378">
    <property type="entry name" value="ZC3H15/TMA46_C"/>
</dbReference>
<feature type="domain" description="C3H1-type" evidence="7">
    <location>
        <begin position="219"/>
        <end position="257"/>
    </location>
</feature>
<dbReference type="EMBL" id="RBNI01002980">
    <property type="protein sequence ID" value="RUP48778.1"/>
    <property type="molecule type" value="Genomic_DNA"/>
</dbReference>
<evidence type="ECO:0000256" key="2">
    <source>
        <dbReference type="ARBA" id="ARBA00022771"/>
    </source>
</evidence>